<proteinExistence type="predicted"/>
<dbReference type="Proteomes" id="UP000030765">
    <property type="component" value="Unassembled WGS sequence"/>
</dbReference>
<evidence type="ECO:0000313" key="2">
    <source>
        <dbReference type="EMBL" id="KFB42203.1"/>
    </source>
</evidence>
<gene>
    <name evidence="2" type="ORF">ZHAS_00009905</name>
</gene>
<dbReference type="EMBL" id="KE525170">
    <property type="protein sequence ID" value="KFB42203.1"/>
    <property type="molecule type" value="Genomic_DNA"/>
</dbReference>
<evidence type="ECO:0000313" key="4">
    <source>
        <dbReference type="Proteomes" id="UP000030765"/>
    </source>
</evidence>
<dbReference type="VEuPathDB" id="VectorBase:ASIC009905"/>
<feature type="compositionally biased region" description="Polar residues" evidence="1">
    <location>
        <begin position="1"/>
        <end position="16"/>
    </location>
</feature>
<accession>A0A084VW59</accession>
<dbReference type="EMBL" id="ATLV01017478">
    <property type="status" value="NOT_ANNOTATED_CDS"/>
    <property type="molecule type" value="Genomic_DNA"/>
</dbReference>
<feature type="region of interest" description="Disordered" evidence="1">
    <location>
        <begin position="1"/>
        <end position="20"/>
    </location>
</feature>
<reference evidence="3" key="2">
    <citation type="submission" date="2020-05" db="UniProtKB">
        <authorList>
            <consortium name="EnsemblMetazoa"/>
        </authorList>
    </citation>
    <scope>IDENTIFICATION</scope>
</reference>
<protein>
    <submittedName>
        <fullName evidence="2 3">Uncharacterized protein</fullName>
    </submittedName>
</protein>
<keyword evidence="4" id="KW-1185">Reference proteome</keyword>
<organism evidence="2">
    <name type="scientific">Anopheles sinensis</name>
    <name type="common">Mosquito</name>
    <dbReference type="NCBI Taxonomy" id="74873"/>
    <lineage>
        <taxon>Eukaryota</taxon>
        <taxon>Metazoa</taxon>
        <taxon>Ecdysozoa</taxon>
        <taxon>Arthropoda</taxon>
        <taxon>Hexapoda</taxon>
        <taxon>Insecta</taxon>
        <taxon>Pterygota</taxon>
        <taxon>Neoptera</taxon>
        <taxon>Endopterygota</taxon>
        <taxon>Diptera</taxon>
        <taxon>Nematocera</taxon>
        <taxon>Culicoidea</taxon>
        <taxon>Culicidae</taxon>
        <taxon>Anophelinae</taxon>
        <taxon>Anopheles</taxon>
    </lineage>
</organism>
<evidence type="ECO:0000256" key="1">
    <source>
        <dbReference type="SAM" id="MobiDB-lite"/>
    </source>
</evidence>
<feature type="compositionally biased region" description="Basic and acidic residues" evidence="1">
    <location>
        <begin position="42"/>
        <end position="52"/>
    </location>
</feature>
<reference evidence="2 4" key="1">
    <citation type="journal article" date="2014" name="BMC Genomics">
        <title>Genome sequence of Anopheles sinensis provides insight into genetics basis of mosquito competence for malaria parasites.</title>
        <authorList>
            <person name="Zhou D."/>
            <person name="Zhang D."/>
            <person name="Ding G."/>
            <person name="Shi L."/>
            <person name="Hou Q."/>
            <person name="Ye Y."/>
            <person name="Xu Y."/>
            <person name="Zhou H."/>
            <person name="Xiong C."/>
            <person name="Li S."/>
            <person name="Yu J."/>
            <person name="Hong S."/>
            <person name="Yu X."/>
            <person name="Zou P."/>
            <person name="Chen C."/>
            <person name="Chang X."/>
            <person name="Wang W."/>
            <person name="Lv Y."/>
            <person name="Sun Y."/>
            <person name="Ma L."/>
            <person name="Shen B."/>
            <person name="Zhu C."/>
        </authorList>
    </citation>
    <scope>NUCLEOTIDE SEQUENCE [LARGE SCALE GENOMIC DNA]</scope>
</reference>
<dbReference type="AlphaFoldDB" id="A0A084VW59"/>
<dbReference type="EnsemblMetazoa" id="ASIC009905-RA">
    <property type="protein sequence ID" value="ASIC009905-PA"/>
    <property type="gene ID" value="ASIC009905"/>
</dbReference>
<feature type="region of interest" description="Disordered" evidence="1">
    <location>
        <begin position="27"/>
        <end position="61"/>
    </location>
</feature>
<name>A0A084VW59_ANOSI</name>
<evidence type="ECO:0000313" key="3">
    <source>
        <dbReference type="EnsemblMetazoa" id="ASIC009905-PA"/>
    </source>
</evidence>
<sequence length="61" mass="6970">MGTTNIRAYNPRQTASEPPELLLECNRRRHRQPSTIDALEGAEWRTGSDRNDYLGSRLRAA</sequence>